<dbReference type="PANTHER" id="PTHR44936">
    <property type="entry name" value="SENSOR PROTEIN CREC"/>
    <property type="match status" value="1"/>
</dbReference>
<dbReference type="Proteomes" id="UP001429580">
    <property type="component" value="Unassembled WGS sequence"/>
</dbReference>
<evidence type="ECO:0000259" key="16">
    <source>
        <dbReference type="PROSITE" id="PS50109"/>
    </source>
</evidence>
<evidence type="ECO:0000256" key="11">
    <source>
        <dbReference type="ARBA" id="ARBA00022840"/>
    </source>
</evidence>
<dbReference type="EMBL" id="JAASQI010000004">
    <property type="protein sequence ID" value="NIJ58306.1"/>
    <property type="molecule type" value="Genomic_DNA"/>
</dbReference>
<evidence type="ECO:0000256" key="1">
    <source>
        <dbReference type="ARBA" id="ARBA00000085"/>
    </source>
</evidence>
<feature type="transmembrane region" description="Helical" evidence="15">
    <location>
        <begin position="159"/>
        <end position="180"/>
    </location>
</feature>
<reference evidence="18 19" key="1">
    <citation type="submission" date="2020-03" db="EMBL/GenBank/DDBJ databases">
        <title>Genomic Encyclopedia of Type Strains, Phase IV (KMG-IV): sequencing the most valuable type-strain genomes for metagenomic binning, comparative biology and taxonomic classification.</title>
        <authorList>
            <person name="Goeker M."/>
        </authorList>
    </citation>
    <scope>NUCLEOTIDE SEQUENCE [LARGE SCALE GENOMIC DNA]</scope>
    <source>
        <strain evidence="18 19">DSM 103870</strain>
    </source>
</reference>
<evidence type="ECO:0000256" key="12">
    <source>
        <dbReference type="ARBA" id="ARBA00022989"/>
    </source>
</evidence>
<gene>
    <name evidence="18" type="ORF">FHS82_002148</name>
</gene>
<organism evidence="18 19">
    <name type="scientific">Pseudochelatococcus lubricantis</name>
    <dbReference type="NCBI Taxonomy" id="1538102"/>
    <lineage>
        <taxon>Bacteria</taxon>
        <taxon>Pseudomonadati</taxon>
        <taxon>Pseudomonadota</taxon>
        <taxon>Alphaproteobacteria</taxon>
        <taxon>Hyphomicrobiales</taxon>
        <taxon>Chelatococcaceae</taxon>
        <taxon>Pseudochelatococcus</taxon>
    </lineage>
</organism>
<evidence type="ECO:0000256" key="4">
    <source>
        <dbReference type="ARBA" id="ARBA00022475"/>
    </source>
</evidence>
<dbReference type="SUPFAM" id="SSF55874">
    <property type="entry name" value="ATPase domain of HSP90 chaperone/DNA topoisomerase II/histidine kinase"/>
    <property type="match status" value="1"/>
</dbReference>
<evidence type="ECO:0000256" key="7">
    <source>
        <dbReference type="ARBA" id="ARBA00022679"/>
    </source>
</evidence>
<dbReference type="PROSITE" id="PS50885">
    <property type="entry name" value="HAMP"/>
    <property type="match status" value="1"/>
</dbReference>
<dbReference type="PANTHER" id="PTHR44936:SF5">
    <property type="entry name" value="SENSOR HISTIDINE KINASE ENVZ"/>
    <property type="match status" value="1"/>
</dbReference>
<dbReference type="PROSITE" id="PS50109">
    <property type="entry name" value="HIS_KIN"/>
    <property type="match status" value="1"/>
</dbReference>
<keyword evidence="6" id="KW-0597">Phosphoprotein</keyword>
<keyword evidence="7" id="KW-0808">Transferase</keyword>
<dbReference type="CDD" id="cd00082">
    <property type="entry name" value="HisKA"/>
    <property type="match status" value="1"/>
</dbReference>
<comment type="caution">
    <text evidence="18">The sequence shown here is derived from an EMBL/GenBank/DDBJ whole genome shotgun (WGS) entry which is preliminary data.</text>
</comment>
<evidence type="ECO:0000256" key="6">
    <source>
        <dbReference type="ARBA" id="ARBA00022553"/>
    </source>
</evidence>
<keyword evidence="11" id="KW-0067">ATP-binding</keyword>
<evidence type="ECO:0000256" key="5">
    <source>
        <dbReference type="ARBA" id="ARBA00022519"/>
    </source>
</evidence>
<protein>
    <recommendedName>
        <fullName evidence="3">histidine kinase</fullName>
        <ecNumber evidence="3">2.7.13.3</ecNumber>
    </recommendedName>
</protein>
<dbReference type="CDD" id="cd00075">
    <property type="entry name" value="HATPase"/>
    <property type="match status" value="1"/>
</dbReference>
<evidence type="ECO:0000256" key="9">
    <source>
        <dbReference type="ARBA" id="ARBA00022741"/>
    </source>
</evidence>
<evidence type="ECO:0000259" key="17">
    <source>
        <dbReference type="PROSITE" id="PS50885"/>
    </source>
</evidence>
<dbReference type="Pfam" id="PF02518">
    <property type="entry name" value="HATPase_c"/>
    <property type="match status" value="1"/>
</dbReference>
<evidence type="ECO:0000313" key="19">
    <source>
        <dbReference type="Proteomes" id="UP001429580"/>
    </source>
</evidence>
<dbReference type="SUPFAM" id="SSF47384">
    <property type="entry name" value="Homodimeric domain of signal transducing histidine kinase"/>
    <property type="match status" value="1"/>
</dbReference>
<keyword evidence="13" id="KW-0902">Two-component regulatory system</keyword>
<evidence type="ECO:0000256" key="15">
    <source>
        <dbReference type="SAM" id="Phobius"/>
    </source>
</evidence>
<accession>A0ABX0UZF0</accession>
<dbReference type="InterPro" id="IPR003661">
    <property type="entry name" value="HisK_dim/P_dom"/>
</dbReference>
<keyword evidence="12 15" id="KW-1133">Transmembrane helix</keyword>
<dbReference type="SMART" id="SM00304">
    <property type="entry name" value="HAMP"/>
    <property type="match status" value="1"/>
</dbReference>
<dbReference type="InterPro" id="IPR005467">
    <property type="entry name" value="His_kinase_dom"/>
</dbReference>
<dbReference type="InterPro" id="IPR003660">
    <property type="entry name" value="HAMP_dom"/>
</dbReference>
<feature type="transmembrane region" description="Helical" evidence="15">
    <location>
        <begin position="20"/>
        <end position="41"/>
    </location>
</feature>
<feature type="domain" description="HAMP" evidence="17">
    <location>
        <begin position="181"/>
        <end position="233"/>
    </location>
</feature>
<dbReference type="InterPro" id="IPR036890">
    <property type="entry name" value="HATPase_C_sf"/>
</dbReference>
<name>A0ABX0UZF0_9HYPH</name>
<comment type="subcellular location">
    <subcellularLocation>
        <location evidence="2">Cell inner membrane</location>
        <topology evidence="2">Multi-pass membrane protein</topology>
    </subcellularLocation>
</comment>
<sequence>MIPGFVKVFHPRRIAGQIALLIIASVILSQIVISAAFFLLVPAPAEHENERREWELVTIARLFETIPDGAARIALTVAVAREYPWLTVSMQLPPWAAASASPDTPPARVIAHRLGADVAVFHRPETPDAPEQIALRLSNGIVLAASGVPEGPSAPPVSIRLLVMLGFLMPVLVLLTVWAITAVTAPLRRFTEAAESFDVNREHLPLPEQGPEELQRAARAFNRMRDRIKELVDERTQMLLAVSHDLRTPITRLRLRTEFIEDAAARAQMERDLDQVNAMLRSALSFIRDERAEAALSTIDLASIAQTVADEFSDLGHPVTYVGPDHLVCLGRLDDMHRVLTNLVDNAVRYARHVVVRLRYGEGNGIVLTVEDDGPGIPVARREAALKPFGRVEEERPVRSGQGFGLGLAIARSLARAHGGRLSLHENTPHGLIARIDLPGTGAHA</sequence>
<dbReference type="SMART" id="SM00388">
    <property type="entry name" value="HisKA"/>
    <property type="match status" value="1"/>
</dbReference>
<dbReference type="CDD" id="cd06225">
    <property type="entry name" value="HAMP"/>
    <property type="match status" value="1"/>
</dbReference>
<keyword evidence="8 15" id="KW-0812">Transmembrane</keyword>
<keyword evidence="14 15" id="KW-0472">Membrane</keyword>
<dbReference type="EC" id="2.7.13.3" evidence="3"/>
<dbReference type="InterPro" id="IPR004358">
    <property type="entry name" value="Sig_transdc_His_kin-like_C"/>
</dbReference>
<dbReference type="InterPro" id="IPR003594">
    <property type="entry name" value="HATPase_dom"/>
</dbReference>
<keyword evidence="9" id="KW-0547">Nucleotide-binding</keyword>
<evidence type="ECO:0000256" key="14">
    <source>
        <dbReference type="ARBA" id="ARBA00023136"/>
    </source>
</evidence>
<evidence type="ECO:0000313" key="18">
    <source>
        <dbReference type="EMBL" id="NIJ58306.1"/>
    </source>
</evidence>
<dbReference type="PRINTS" id="PR00344">
    <property type="entry name" value="BCTRLSENSOR"/>
</dbReference>
<evidence type="ECO:0000256" key="8">
    <source>
        <dbReference type="ARBA" id="ARBA00022692"/>
    </source>
</evidence>
<dbReference type="InterPro" id="IPR036097">
    <property type="entry name" value="HisK_dim/P_sf"/>
</dbReference>
<keyword evidence="19" id="KW-1185">Reference proteome</keyword>
<evidence type="ECO:0000256" key="10">
    <source>
        <dbReference type="ARBA" id="ARBA00022777"/>
    </source>
</evidence>
<keyword evidence="5" id="KW-0997">Cell inner membrane</keyword>
<feature type="domain" description="Histidine kinase" evidence="16">
    <location>
        <begin position="241"/>
        <end position="442"/>
    </location>
</feature>
<dbReference type="InterPro" id="IPR050980">
    <property type="entry name" value="2C_sensor_his_kinase"/>
</dbReference>
<evidence type="ECO:0000256" key="3">
    <source>
        <dbReference type="ARBA" id="ARBA00012438"/>
    </source>
</evidence>
<dbReference type="RefSeq" id="WP_166952220.1">
    <property type="nucleotide sequence ID" value="NZ_JAASQI010000004.1"/>
</dbReference>
<dbReference type="GO" id="GO:0016301">
    <property type="term" value="F:kinase activity"/>
    <property type="evidence" value="ECO:0007669"/>
    <property type="project" value="UniProtKB-KW"/>
</dbReference>
<evidence type="ECO:0000256" key="2">
    <source>
        <dbReference type="ARBA" id="ARBA00004429"/>
    </source>
</evidence>
<dbReference type="Gene3D" id="1.10.287.130">
    <property type="match status" value="1"/>
</dbReference>
<keyword evidence="4" id="KW-1003">Cell membrane</keyword>
<evidence type="ECO:0000256" key="13">
    <source>
        <dbReference type="ARBA" id="ARBA00023012"/>
    </source>
</evidence>
<dbReference type="SMART" id="SM00387">
    <property type="entry name" value="HATPase_c"/>
    <property type="match status" value="1"/>
</dbReference>
<dbReference type="Gene3D" id="3.30.565.10">
    <property type="entry name" value="Histidine kinase-like ATPase, C-terminal domain"/>
    <property type="match status" value="1"/>
</dbReference>
<comment type="catalytic activity">
    <reaction evidence="1">
        <text>ATP + protein L-histidine = ADP + protein N-phospho-L-histidine.</text>
        <dbReference type="EC" id="2.7.13.3"/>
    </reaction>
</comment>
<dbReference type="Pfam" id="PF00672">
    <property type="entry name" value="HAMP"/>
    <property type="match status" value="1"/>
</dbReference>
<proteinExistence type="predicted"/>
<keyword evidence="10 18" id="KW-0418">Kinase</keyword>